<dbReference type="Proteomes" id="UP001148312">
    <property type="component" value="Unassembled WGS sequence"/>
</dbReference>
<feature type="non-terminal residue" evidence="1">
    <location>
        <position position="157"/>
    </location>
</feature>
<keyword evidence="2" id="KW-1185">Reference proteome</keyword>
<gene>
    <name evidence="1" type="ORF">N7539_003143</name>
</gene>
<accession>A0A9X0BZD2</accession>
<reference evidence="1" key="1">
    <citation type="submission" date="2022-12" db="EMBL/GenBank/DDBJ databases">
        <authorList>
            <person name="Petersen C."/>
        </authorList>
    </citation>
    <scope>NUCLEOTIDE SEQUENCE</scope>
    <source>
        <strain evidence="1">IBT 30728</strain>
    </source>
</reference>
<sequence length="157" mass="18359">ELNSAINPINFSVDKLRLVAVDYLRVLDADTKSPYLSPVTKRIRYILLYFNYKELCNHPKNYYPTPLSKPYTSYTTRVYLIPGRVAVIRLLYTISDEKTRPGTIYIFKNLEPIVKLLIFREITYDLRKVLFDKDIGLLRPKDIAAILKDDTRALAFH</sequence>
<evidence type="ECO:0000313" key="1">
    <source>
        <dbReference type="EMBL" id="KAJ5491576.1"/>
    </source>
</evidence>
<dbReference type="GeneID" id="81622995"/>
<organism evidence="1 2">
    <name type="scientific">Penicillium diatomitis</name>
    <dbReference type="NCBI Taxonomy" id="2819901"/>
    <lineage>
        <taxon>Eukaryota</taxon>
        <taxon>Fungi</taxon>
        <taxon>Dikarya</taxon>
        <taxon>Ascomycota</taxon>
        <taxon>Pezizomycotina</taxon>
        <taxon>Eurotiomycetes</taxon>
        <taxon>Eurotiomycetidae</taxon>
        <taxon>Eurotiales</taxon>
        <taxon>Aspergillaceae</taxon>
        <taxon>Penicillium</taxon>
    </lineage>
</organism>
<name>A0A9X0BZD2_9EURO</name>
<dbReference type="EMBL" id="JAPWDQ010000003">
    <property type="protein sequence ID" value="KAJ5491576.1"/>
    <property type="molecule type" value="Genomic_DNA"/>
</dbReference>
<protein>
    <submittedName>
        <fullName evidence="1">Serine-proline rich protein</fullName>
    </submittedName>
</protein>
<comment type="caution">
    <text evidence="1">The sequence shown here is derived from an EMBL/GenBank/DDBJ whole genome shotgun (WGS) entry which is preliminary data.</text>
</comment>
<reference evidence="1" key="2">
    <citation type="journal article" date="2023" name="IMA Fungus">
        <title>Comparative genomic study of the Penicillium genus elucidates a diverse pangenome and 15 lateral gene transfer events.</title>
        <authorList>
            <person name="Petersen C."/>
            <person name="Sorensen T."/>
            <person name="Nielsen M.R."/>
            <person name="Sondergaard T.E."/>
            <person name="Sorensen J.L."/>
            <person name="Fitzpatrick D.A."/>
            <person name="Frisvad J.C."/>
            <person name="Nielsen K.L."/>
        </authorList>
    </citation>
    <scope>NUCLEOTIDE SEQUENCE</scope>
    <source>
        <strain evidence="1">IBT 30728</strain>
    </source>
</reference>
<proteinExistence type="predicted"/>
<dbReference type="AlphaFoldDB" id="A0A9X0BZD2"/>
<dbReference type="RefSeq" id="XP_056792705.1">
    <property type="nucleotide sequence ID" value="XM_056932746.1"/>
</dbReference>
<evidence type="ECO:0000313" key="2">
    <source>
        <dbReference type="Proteomes" id="UP001148312"/>
    </source>
</evidence>